<dbReference type="InterPro" id="IPR045380">
    <property type="entry name" value="LD_TPept_scaffold_dom"/>
</dbReference>
<dbReference type="EMBL" id="JBEGCJ010000002">
    <property type="protein sequence ID" value="MEQ6916840.1"/>
    <property type="molecule type" value="Genomic_DNA"/>
</dbReference>
<dbReference type="InterPro" id="IPR005490">
    <property type="entry name" value="LD_TPept_cat_dom"/>
</dbReference>
<dbReference type="PANTHER" id="PTHR41533:SF2">
    <property type="entry name" value="BLR7131 PROTEIN"/>
    <property type="match status" value="1"/>
</dbReference>
<feature type="chain" id="PRO_5047536595" evidence="8">
    <location>
        <begin position="27"/>
        <end position="553"/>
    </location>
</feature>
<dbReference type="Pfam" id="PF03734">
    <property type="entry name" value="YkuD"/>
    <property type="match status" value="1"/>
</dbReference>
<keyword evidence="6 7" id="KW-0961">Cell wall biogenesis/degradation</keyword>
<keyword evidence="8" id="KW-0732">Signal</keyword>
<proteinExistence type="inferred from homology"/>
<feature type="domain" description="L,D-TPase catalytic" evidence="9">
    <location>
        <begin position="325"/>
        <end position="496"/>
    </location>
</feature>
<evidence type="ECO:0000259" key="9">
    <source>
        <dbReference type="PROSITE" id="PS52029"/>
    </source>
</evidence>
<dbReference type="Gene3D" id="2.40.440.10">
    <property type="entry name" value="L,D-transpeptidase catalytic domain-like"/>
    <property type="match status" value="1"/>
</dbReference>
<organism evidence="10 11">
    <name type="scientific">Halomonas aquatica</name>
    <dbReference type="NCBI Taxonomy" id="3151123"/>
    <lineage>
        <taxon>Bacteria</taxon>
        <taxon>Pseudomonadati</taxon>
        <taxon>Pseudomonadota</taxon>
        <taxon>Gammaproteobacteria</taxon>
        <taxon>Oceanospirillales</taxon>
        <taxon>Halomonadaceae</taxon>
        <taxon>Halomonas</taxon>
    </lineage>
</organism>
<dbReference type="PANTHER" id="PTHR41533">
    <property type="entry name" value="L,D-TRANSPEPTIDASE HI_1667-RELATED"/>
    <property type="match status" value="1"/>
</dbReference>
<dbReference type="Pfam" id="PF20142">
    <property type="entry name" value="Scaffold"/>
    <property type="match status" value="1"/>
</dbReference>
<dbReference type="RefSeq" id="WP_349761099.1">
    <property type="nucleotide sequence ID" value="NZ_JBEGCJ010000002.1"/>
</dbReference>
<protein>
    <submittedName>
        <fullName evidence="10">L,D-transpeptidase family protein</fullName>
    </submittedName>
</protein>
<comment type="caution">
    <text evidence="10">The sequence shown here is derived from an EMBL/GenBank/DDBJ whole genome shotgun (WGS) entry which is preliminary data.</text>
</comment>
<evidence type="ECO:0000256" key="2">
    <source>
        <dbReference type="ARBA" id="ARBA00005992"/>
    </source>
</evidence>
<feature type="signal peptide" evidence="8">
    <location>
        <begin position="1"/>
        <end position="26"/>
    </location>
</feature>
<feature type="active site" description="Proton donor/acceptor" evidence="7">
    <location>
        <position position="453"/>
    </location>
</feature>
<evidence type="ECO:0000313" key="11">
    <source>
        <dbReference type="Proteomes" id="UP001442468"/>
    </source>
</evidence>
<evidence type="ECO:0000256" key="7">
    <source>
        <dbReference type="PROSITE-ProRule" id="PRU01373"/>
    </source>
</evidence>
<comment type="pathway">
    <text evidence="1 7">Cell wall biogenesis; peptidoglycan biosynthesis.</text>
</comment>
<evidence type="ECO:0000313" key="10">
    <source>
        <dbReference type="EMBL" id="MEQ6916840.1"/>
    </source>
</evidence>
<gene>
    <name evidence="10" type="ORF">ABE960_04790</name>
</gene>
<evidence type="ECO:0000256" key="5">
    <source>
        <dbReference type="ARBA" id="ARBA00022984"/>
    </source>
</evidence>
<dbReference type="InterPro" id="IPR002477">
    <property type="entry name" value="Peptidoglycan-bd-like"/>
</dbReference>
<keyword evidence="3" id="KW-0808">Transferase</keyword>
<keyword evidence="5 7" id="KW-0573">Peptidoglycan synthesis</keyword>
<dbReference type="CDD" id="cd16913">
    <property type="entry name" value="YkuD_like"/>
    <property type="match status" value="1"/>
</dbReference>
<accession>A0ABV1NDM2</accession>
<keyword evidence="4 7" id="KW-0133">Cell shape</keyword>
<sequence length="553" mass="62173">MLPSKGFQPLILAVVVALSLATVALAQDGEPLLVQDGQPLLVEDAEPTLAGALAERLSEQEGALHDFYAARDWRSAWQDPVTLADFAAALHTLAADGLNPQDYRPDALVAAHRQVRAEASTLDDRARFDLQASRVLLTVLRHLQRGKVDPYRIDTGWEVPIEPLPLDLAAISRAVDAHRFEEAFAAARPSALPYQRLRAGLAHYRHIERQGGWPMLPPRPQPLRPGDLHEDVPLLRERLAIIGELEVMVADLFEGVVARATDPRLYDDRMVAAVKRFQQRHLLEVDGIVGPQTREALNLPVSARIDQIRVNLERARWLLHGLPDSFVLVDIAGYRISYFRPDGEVWRSRIVVGRPYRRTPSLRSRITHLTLNPTWTVPPTILREDVLPKVRHDLGYLSQQDLMVLGPSGQRLDPRRVNWQRPGNVILRQRAGPQNALGRVVLRFPNEHLVYLHDTPAQGLFTREQRAFSSGCIRVQGVLELAQLLFDDTDTPAHVATLVSEGKTRNISLERTVPVILHYWTVHSGEDGRLIFRPDIYQRDAALKDALDRPLAP</sequence>
<evidence type="ECO:0000256" key="4">
    <source>
        <dbReference type="ARBA" id="ARBA00022960"/>
    </source>
</evidence>
<keyword evidence="11" id="KW-1185">Reference proteome</keyword>
<dbReference type="InterPro" id="IPR036365">
    <property type="entry name" value="PGBD-like_sf"/>
</dbReference>
<evidence type="ECO:0000256" key="1">
    <source>
        <dbReference type="ARBA" id="ARBA00004752"/>
    </source>
</evidence>
<dbReference type="InterPro" id="IPR036366">
    <property type="entry name" value="PGBDSf"/>
</dbReference>
<evidence type="ECO:0000256" key="3">
    <source>
        <dbReference type="ARBA" id="ARBA00022679"/>
    </source>
</evidence>
<dbReference type="Proteomes" id="UP001442468">
    <property type="component" value="Unassembled WGS sequence"/>
</dbReference>
<evidence type="ECO:0000256" key="6">
    <source>
        <dbReference type="ARBA" id="ARBA00023316"/>
    </source>
</evidence>
<dbReference type="InterPro" id="IPR052905">
    <property type="entry name" value="LD-transpeptidase_YkuD-like"/>
</dbReference>
<feature type="active site" description="Nucleophile" evidence="7">
    <location>
        <position position="472"/>
    </location>
</feature>
<dbReference type="SUPFAM" id="SSF141523">
    <property type="entry name" value="L,D-transpeptidase catalytic domain-like"/>
    <property type="match status" value="1"/>
</dbReference>
<dbReference type="Pfam" id="PF01471">
    <property type="entry name" value="PG_binding_1"/>
    <property type="match status" value="1"/>
</dbReference>
<name>A0ABV1NDM2_9GAMM</name>
<dbReference type="SUPFAM" id="SSF47090">
    <property type="entry name" value="PGBD-like"/>
    <property type="match status" value="1"/>
</dbReference>
<reference evidence="10 11" key="1">
    <citation type="submission" date="2024-05" db="EMBL/GenBank/DDBJ databases">
        <title>Halomonas sp. SSM6 16S ribosomal RNA gene Genome sequencing and assembly.</title>
        <authorList>
            <person name="Yook S."/>
        </authorList>
    </citation>
    <scope>NUCLEOTIDE SEQUENCE [LARGE SCALE GENOMIC DNA]</scope>
    <source>
        <strain evidence="10 11">SSM6</strain>
    </source>
</reference>
<evidence type="ECO:0000256" key="8">
    <source>
        <dbReference type="SAM" id="SignalP"/>
    </source>
</evidence>
<dbReference type="Gene3D" id="1.10.101.10">
    <property type="entry name" value="PGBD-like superfamily/PGBD"/>
    <property type="match status" value="1"/>
</dbReference>
<dbReference type="InterPro" id="IPR038063">
    <property type="entry name" value="Transpep_catalytic_dom"/>
</dbReference>
<comment type="similarity">
    <text evidence="2">Belongs to the YkuD family.</text>
</comment>
<dbReference type="PROSITE" id="PS52029">
    <property type="entry name" value="LD_TPASE"/>
    <property type="match status" value="1"/>
</dbReference>